<keyword evidence="5" id="KW-1185">Reference proteome</keyword>
<dbReference type="InterPro" id="IPR013087">
    <property type="entry name" value="Znf_C2H2_type"/>
</dbReference>
<evidence type="ECO:0000256" key="2">
    <source>
        <dbReference type="SAM" id="MobiDB-lite"/>
    </source>
</evidence>
<reference evidence="4 5" key="1">
    <citation type="journal article" date="2020" name="Microbiol. Resour. Announc.">
        <title>Draft Genome Sequence of a Cladosporium Species Isolated from the Mesophotic Ascidian Didemnum maculosum.</title>
        <authorList>
            <person name="Gioti A."/>
            <person name="Siaperas R."/>
            <person name="Nikolaivits E."/>
            <person name="Le Goff G."/>
            <person name="Ouazzani J."/>
            <person name="Kotoulas G."/>
            <person name="Topakas E."/>
        </authorList>
    </citation>
    <scope>NUCLEOTIDE SEQUENCE [LARGE SCALE GENOMIC DNA]</scope>
    <source>
        <strain evidence="4 5">TM138-S3</strain>
    </source>
</reference>
<accession>A0AB34KJ18</accession>
<dbReference type="Proteomes" id="UP000803884">
    <property type="component" value="Unassembled WGS sequence"/>
</dbReference>
<name>A0AB34KJ18_9PEZI</name>
<gene>
    <name evidence="4" type="ORF">WHR41_07699</name>
</gene>
<feature type="compositionally biased region" description="Low complexity" evidence="2">
    <location>
        <begin position="404"/>
        <end position="418"/>
    </location>
</feature>
<dbReference type="AlphaFoldDB" id="A0AB34KJ18"/>
<evidence type="ECO:0000313" key="4">
    <source>
        <dbReference type="EMBL" id="KAL1583565.1"/>
    </source>
</evidence>
<feature type="domain" description="C2H2-type" evidence="3">
    <location>
        <begin position="445"/>
        <end position="473"/>
    </location>
</feature>
<dbReference type="PROSITE" id="PS50157">
    <property type="entry name" value="ZINC_FINGER_C2H2_2"/>
    <property type="match status" value="1"/>
</dbReference>
<proteinExistence type="predicted"/>
<dbReference type="GO" id="GO:0008270">
    <property type="term" value="F:zinc ion binding"/>
    <property type="evidence" value="ECO:0007669"/>
    <property type="project" value="UniProtKB-KW"/>
</dbReference>
<protein>
    <recommendedName>
        <fullName evidence="3">C2H2-type domain-containing protein</fullName>
    </recommendedName>
</protein>
<comment type="caution">
    <text evidence="4">The sequence shown here is derived from an EMBL/GenBank/DDBJ whole genome shotgun (WGS) entry which is preliminary data.</text>
</comment>
<evidence type="ECO:0000313" key="5">
    <source>
        <dbReference type="Proteomes" id="UP000803884"/>
    </source>
</evidence>
<feature type="compositionally biased region" description="Polar residues" evidence="2">
    <location>
        <begin position="330"/>
        <end position="344"/>
    </location>
</feature>
<dbReference type="PROSITE" id="PS00028">
    <property type="entry name" value="ZINC_FINGER_C2H2_1"/>
    <property type="match status" value="1"/>
</dbReference>
<keyword evidence="1" id="KW-0479">Metal-binding</keyword>
<evidence type="ECO:0000256" key="1">
    <source>
        <dbReference type="PROSITE-ProRule" id="PRU00042"/>
    </source>
</evidence>
<dbReference type="Pfam" id="PF25438">
    <property type="entry name" value="DUF7896"/>
    <property type="match status" value="1"/>
</dbReference>
<dbReference type="PANTHER" id="PTHR42031:SF1">
    <property type="entry name" value="KEY LIME PATHOGENICITY PROTEIN"/>
    <property type="match status" value="1"/>
</dbReference>
<dbReference type="PANTHER" id="PTHR42031">
    <property type="entry name" value="KEY LIME PATHOGENICITY PROTEIN"/>
    <property type="match status" value="1"/>
</dbReference>
<dbReference type="RefSeq" id="XP_069226672.1">
    <property type="nucleotide sequence ID" value="XM_069376303.1"/>
</dbReference>
<feature type="region of interest" description="Disordered" evidence="2">
    <location>
        <begin position="330"/>
        <end position="446"/>
    </location>
</feature>
<dbReference type="EMBL" id="JAAQHG020000034">
    <property type="protein sequence ID" value="KAL1583565.1"/>
    <property type="molecule type" value="Genomic_DNA"/>
</dbReference>
<evidence type="ECO:0000259" key="3">
    <source>
        <dbReference type="PROSITE" id="PS50157"/>
    </source>
</evidence>
<keyword evidence="1" id="KW-0863">Zinc-finger</keyword>
<sequence length="688" mass="74031">MASNLGSTLTTRLEREKLAIFTTNESPETQNRLWSEHKAQAKAFLADDDAAESAVPRFASSLESGLSHAFAGRKRALEPLSSHPRIAEDVSAMPTHLSPPSNSLAVPSLRRSISNSHRTRPVAIRRPSNLQPTLANRHDTNIPKPSLEGEMVFDPCDFIASRQGADVTVSKRQRLDGFNAESVPSLSNLPMTDRLASSASSFAPTPNSSFSSSLSPSNYYLSPCSSFNPSFQGGEAMSRQGSSTSSLSMTEDLRMLRVESTGLSDLDASIPFAFDQENEFPSLAESVMSCVTETPSSSTLMQATLGGNDFSLEQGECLKNTGSGFLSQDISPFSFESSPPTNLAGTGMPWHSTAPQLNTTTHPTTMQRTPSATSTSTASSTTASQKAASRRRKHIANGAAQPLASKTTHATSSSSTKLPPKPLTTQKHALPISRLPTKPKTKEPHPCKHCNLILSGAHELQRHTENVHARRKRVWVCRQPAAGAGASGIAPLKGLDICKYCKAGKQYNVDYNAAEHLKRGHFSPSKRGRKPKGEVGVVAASVVAKGGSRGPDMKWLKENGWLVEVEVVNEGRAVVDEEDETQAVDVDLEEEAITEDVKNVAGMMQGVATFTPALCGNFANPVPMSHATQFLNPIEESICTQVLNLQPSVGFSSFDQDYSLLDNANADWMAAPMMEHSYSAPGRIPFGH</sequence>
<organism evidence="4 5">
    <name type="scientific">Cladosporium halotolerans</name>
    <dbReference type="NCBI Taxonomy" id="1052096"/>
    <lineage>
        <taxon>Eukaryota</taxon>
        <taxon>Fungi</taxon>
        <taxon>Dikarya</taxon>
        <taxon>Ascomycota</taxon>
        <taxon>Pezizomycotina</taxon>
        <taxon>Dothideomycetes</taxon>
        <taxon>Dothideomycetidae</taxon>
        <taxon>Cladosporiales</taxon>
        <taxon>Cladosporiaceae</taxon>
        <taxon>Cladosporium</taxon>
    </lineage>
</organism>
<feature type="compositionally biased region" description="Low complexity" evidence="2">
    <location>
        <begin position="359"/>
        <end position="387"/>
    </location>
</feature>
<dbReference type="GeneID" id="96009141"/>
<dbReference type="InterPro" id="IPR057218">
    <property type="entry name" value="DUF7896"/>
</dbReference>
<keyword evidence="1" id="KW-0862">Zinc</keyword>